<dbReference type="Proteomes" id="UP000311713">
    <property type="component" value="Unassembled WGS sequence"/>
</dbReference>
<keyword evidence="2" id="KW-0560">Oxidoreductase</keyword>
<dbReference type="Gene3D" id="3.40.50.720">
    <property type="entry name" value="NAD(P)-binding Rossmann-like Domain"/>
    <property type="match status" value="1"/>
</dbReference>
<accession>A0A5C4VEE0</accession>
<organism evidence="4 5">
    <name type="scientific">Streptomyces sedi</name>
    <dbReference type="NCBI Taxonomy" id="555059"/>
    <lineage>
        <taxon>Bacteria</taxon>
        <taxon>Bacillati</taxon>
        <taxon>Actinomycetota</taxon>
        <taxon>Actinomycetes</taxon>
        <taxon>Kitasatosporales</taxon>
        <taxon>Streptomycetaceae</taxon>
        <taxon>Streptomyces</taxon>
    </lineage>
</organism>
<feature type="domain" description="Gfo/Idh/MocA-like oxidoreductase N-terminal" evidence="3">
    <location>
        <begin position="43"/>
        <end position="115"/>
    </location>
</feature>
<dbReference type="AlphaFoldDB" id="A0A5C4VEE0"/>
<dbReference type="OrthoDB" id="179913at2"/>
<comment type="similarity">
    <text evidence="1">Belongs to the Gfo/Idh/MocA family.</text>
</comment>
<sequence length="322" mass="34178">MIAAMGNSEYLSRRTAPLLQEFNAPDSRLLVGTDHTPGSGADARAEGIEYADRDAVLSDRDVETVYVSSATGRHFDDCRRALAAGKHVLVEKPVCLTAEEAGELDGMARACGRTIFECLSYPYHPAWADFSARVRRQRWTGPVSVSAVFRIPGRVPTDFRLHPRHGGAAADLGTYCVDALLRLGAVAEDLGIGTVMFGGAETDGGTALTSRLVDGRLSTYTGSWAIGDSYANSVVVADSRRRLELLRAFSPPVDSPVRVVERRPGAPGSAVVATSAPANATRACLSAGARHVRDTGTAGLVDHRGILRRIAVLEKATAPLPA</sequence>
<dbReference type="PANTHER" id="PTHR22604:SF105">
    <property type="entry name" value="TRANS-1,2-DIHYDROBENZENE-1,2-DIOL DEHYDROGENASE"/>
    <property type="match status" value="1"/>
</dbReference>
<protein>
    <submittedName>
        <fullName evidence="4">Gfo/Idh/MocA family oxidoreductase</fullName>
    </submittedName>
</protein>
<keyword evidence="5" id="KW-1185">Reference proteome</keyword>
<evidence type="ECO:0000259" key="3">
    <source>
        <dbReference type="Pfam" id="PF01408"/>
    </source>
</evidence>
<dbReference type="InterPro" id="IPR000683">
    <property type="entry name" value="Gfo/Idh/MocA-like_OxRdtase_N"/>
</dbReference>
<dbReference type="SUPFAM" id="SSF51735">
    <property type="entry name" value="NAD(P)-binding Rossmann-fold domains"/>
    <property type="match status" value="1"/>
</dbReference>
<dbReference type="GO" id="GO:0000166">
    <property type="term" value="F:nucleotide binding"/>
    <property type="evidence" value="ECO:0007669"/>
    <property type="project" value="InterPro"/>
</dbReference>
<comment type="caution">
    <text evidence="4">The sequence shown here is derived from an EMBL/GenBank/DDBJ whole genome shotgun (WGS) entry which is preliminary data.</text>
</comment>
<gene>
    <name evidence="4" type="ORF">FH715_00935</name>
</gene>
<evidence type="ECO:0000256" key="2">
    <source>
        <dbReference type="ARBA" id="ARBA00023002"/>
    </source>
</evidence>
<dbReference type="EMBL" id="VDGT01000001">
    <property type="protein sequence ID" value="TNM34290.1"/>
    <property type="molecule type" value="Genomic_DNA"/>
</dbReference>
<dbReference type="GO" id="GO:0016491">
    <property type="term" value="F:oxidoreductase activity"/>
    <property type="evidence" value="ECO:0007669"/>
    <property type="project" value="UniProtKB-KW"/>
</dbReference>
<dbReference type="Gene3D" id="3.30.360.10">
    <property type="entry name" value="Dihydrodipicolinate Reductase, domain 2"/>
    <property type="match status" value="1"/>
</dbReference>
<dbReference type="InterPro" id="IPR036291">
    <property type="entry name" value="NAD(P)-bd_dom_sf"/>
</dbReference>
<evidence type="ECO:0000313" key="4">
    <source>
        <dbReference type="EMBL" id="TNM34290.1"/>
    </source>
</evidence>
<dbReference type="Pfam" id="PF01408">
    <property type="entry name" value="GFO_IDH_MocA"/>
    <property type="match status" value="1"/>
</dbReference>
<dbReference type="PANTHER" id="PTHR22604">
    <property type="entry name" value="OXIDOREDUCTASES"/>
    <property type="match status" value="1"/>
</dbReference>
<dbReference type="InterPro" id="IPR050984">
    <property type="entry name" value="Gfo/Idh/MocA_domain"/>
</dbReference>
<proteinExistence type="inferred from homology"/>
<name>A0A5C4VEE0_9ACTN</name>
<evidence type="ECO:0000313" key="5">
    <source>
        <dbReference type="Proteomes" id="UP000311713"/>
    </source>
</evidence>
<reference evidence="4 5" key="1">
    <citation type="submission" date="2019-06" db="EMBL/GenBank/DDBJ databases">
        <title>Draft genome of Streptomyces sedi sp. JCM16909.</title>
        <authorList>
            <person name="Klykleung N."/>
            <person name="Tanasupawat S."/>
            <person name="Kudo T."/>
            <person name="Yuki M."/>
            <person name="Ohkuma M."/>
        </authorList>
    </citation>
    <scope>NUCLEOTIDE SEQUENCE [LARGE SCALE GENOMIC DNA]</scope>
    <source>
        <strain evidence="4 5">JCM 16909</strain>
    </source>
</reference>
<evidence type="ECO:0000256" key="1">
    <source>
        <dbReference type="ARBA" id="ARBA00010928"/>
    </source>
</evidence>